<keyword evidence="2" id="KW-0479">Metal-binding</keyword>
<evidence type="ECO:0000256" key="2">
    <source>
        <dbReference type="ARBA" id="ARBA00022723"/>
    </source>
</evidence>
<dbReference type="Pfam" id="PF12890">
    <property type="entry name" value="DHOase"/>
    <property type="match status" value="1"/>
</dbReference>
<dbReference type="SUPFAM" id="SSF51338">
    <property type="entry name" value="Composite domain of metallo-dependent hydrolases"/>
    <property type="match status" value="1"/>
</dbReference>
<dbReference type="EMBL" id="CP029289">
    <property type="protein sequence ID" value="AWR94776.1"/>
    <property type="molecule type" value="Genomic_DNA"/>
</dbReference>
<sequence>MWIKGKAFIKDNIEDCCIEFDRKIKQIKKDCKPDISFNSSSLILPGSLDMHVHTRGMLLSYKEDIITATSEAAYGGVTTIVDMPNTKPYINTHERVLSRLREFENYSRTDYGIYSGVTNDNRVDEDPIAGYKIFPEDLEKPELKSILSSKRLKIIHPEIPISNNSFRNLREMWQELASLYFVQGKIHVTHATNYNTIELAKKFGFTVDFTPHHLLVSGEKDCLSKVNPPIRDKTEQNKLIRALFEADTIVSDHAPHTSKEKNMPYEICPPGIAAVSFTTPFVYTMFKKGIISLQRAVELVSKNPAKILGVNLGEIKEDKIANFTIISFNDWRYHTKFSKVLETPLDEFPLEANILTTIVEGKIAYDGEEVYPIRGVNIFDKSGNT</sequence>
<dbReference type="KEGG" id="abri:DFR85_09370"/>
<proteinExistence type="predicted"/>
<dbReference type="GO" id="GO:0005737">
    <property type="term" value="C:cytoplasm"/>
    <property type="evidence" value="ECO:0007669"/>
    <property type="project" value="TreeGrafter"/>
</dbReference>
<dbReference type="InterPro" id="IPR011059">
    <property type="entry name" value="Metal-dep_hydrolase_composite"/>
</dbReference>
<gene>
    <name evidence="7" type="ORF">DFR85_09370</name>
</gene>
<dbReference type="PANTHER" id="PTHR43668">
    <property type="entry name" value="ALLANTOINASE"/>
    <property type="match status" value="1"/>
</dbReference>
<dbReference type="PANTHER" id="PTHR43668:SF2">
    <property type="entry name" value="ALLANTOINASE"/>
    <property type="match status" value="1"/>
</dbReference>
<dbReference type="Pfam" id="PF01979">
    <property type="entry name" value="Amidohydro_1"/>
    <property type="match status" value="1"/>
</dbReference>
<dbReference type="InterPro" id="IPR032466">
    <property type="entry name" value="Metal_Hydrolase"/>
</dbReference>
<accession>A0A2U9IFK9</accession>
<feature type="domain" description="Dihydroorotase catalytic" evidence="6">
    <location>
        <begin position="42"/>
        <end position="125"/>
    </location>
</feature>
<dbReference type="GO" id="GO:0004038">
    <property type="term" value="F:allantoinase activity"/>
    <property type="evidence" value="ECO:0007669"/>
    <property type="project" value="TreeGrafter"/>
</dbReference>
<evidence type="ECO:0000259" key="5">
    <source>
        <dbReference type="Pfam" id="PF01979"/>
    </source>
</evidence>
<dbReference type="Proteomes" id="UP000248044">
    <property type="component" value="Chromosome"/>
</dbReference>
<evidence type="ECO:0000256" key="1">
    <source>
        <dbReference type="ARBA" id="ARBA00001947"/>
    </source>
</evidence>
<feature type="domain" description="Amidohydrolase-related" evidence="5">
    <location>
        <begin position="276"/>
        <end position="363"/>
    </location>
</feature>
<dbReference type="GO" id="GO:0006145">
    <property type="term" value="P:purine nucleobase catabolic process"/>
    <property type="evidence" value="ECO:0007669"/>
    <property type="project" value="TreeGrafter"/>
</dbReference>
<evidence type="ECO:0000313" key="8">
    <source>
        <dbReference type="Proteomes" id="UP000248044"/>
    </source>
</evidence>
<dbReference type="InterPro" id="IPR050138">
    <property type="entry name" value="DHOase/Allantoinase_Hydrolase"/>
</dbReference>
<reference evidence="7 8" key="1">
    <citation type="submission" date="2018-05" db="EMBL/GenBank/DDBJ databases">
        <title>Complete Genome Sequences of Extremely Thermoacidophilic, Metal-Mobilizing Type-Strain Members of the Archaeal Family Sulfolobaceae: Acidianus brierleyi DSM-1651T, Acidianus sulfidivorans DSM-18786T, Metallosphaera hakonensis DSM-7519T, and Metallosphaera prunae DSM-10039T.</title>
        <authorList>
            <person name="Counts J.A."/>
            <person name="Kelly R.M."/>
        </authorList>
    </citation>
    <scope>NUCLEOTIDE SEQUENCE [LARGE SCALE GENOMIC DNA]</scope>
    <source>
        <strain evidence="7 8">DSM 1651</strain>
    </source>
</reference>
<dbReference type="InterPro" id="IPR006680">
    <property type="entry name" value="Amidohydro-rel"/>
</dbReference>
<keyword evidence="8" id="KW-1185">Reference proteome</keyword>
<name>A0A2U9IFK9_9CREN</name>
<evidence type="ECO:0000256" key="3">
    <source>
        <dbReference type="ARBA" id="ARBA00022801"/>
    </source>
</evidence>
<evidence type="ECO:0000313" key="7">
    <source>
        <dbReference type="EMBL" id="AWR94776.1"/>
    </source>
</evidence>
<keyword evidence="3" id="KW-0378">Hydrolase</keyword>
<dbReference type="NCBIfam" id="NF001541">
    <property type="entry name" value="PRK00369.1"/>
    <property type="match status" value="1"/>
</dbReference>
<protein>
    <submittedName>
        <fullName evidence="7">Dihydroorotase</fullName>
    </submittedName>
</protein>
<keyword evidence="4" id="KW-0665">Pyrimidine biosynthesis</keyword>
<dbReference type="SUPFAM" id="SSF51556">
    <property type="entry name" value="Metallo-dependent hydrolases"/>
    <property type="match status" value="1"/>
</dbReference>
<dbReference type="PROSITE" id="PS00483">
    <property type="entry name" value="DIHYDROOROTASE_2"/>
    <property type="match status" value="1"/>
</dbReference>
<evidence type="ECO:0000256" key="4">
    <source>
        <dbReference type="ARBA" id="ARBA00022975"/>
    </source>
</evidence>
<dbReference type="Gene3D" id="3.20.20.140">
    <property type="entry name" value="Metal-dependent hydrolases"/>
    <property type="match status" value="1"/>
</dbReference>
<organism evidence="7 8">
    <name type="scientific">Acidianus brierleyi</name>
    <dbReference type="NCBI Taxonomy" id="41673"/>
    <lineage>
        <taxon>Archaea</taxon>
        <taxon>Thermoproteota</taxon>
        <taxon>Thermoprotei</taxon>
        <taxon>Sulfolobales</taxon>
        <taxon>Sulfolobaceae</taxon>
        <taxon>Acidianus</taxon>
    </lineage>
</organism>
<dbReference type="AlphaFoldDB" id="A0A2U9IFK9"/>
<evidence type="ECO:0000259" key="6">
    <source>
        <dbReference type="Pfam" id="PF12890"/>
    </source>
</evidence>
<dbReference type="GO" id="GO:0046872">
    <property type="term" value="F:metal ion binding"/>
    <property type="evidence" value="ECO:0007669"/>
    <property type="project" value="UniProtKB-KW"/>
</dbReference>
<dbReference type="InterPro" id="IPR024403">
    <property type="entry name" value="DHOase_cat"/>
</dbReference>
<comment type="cofactor">
    <cofactor evidence="1">
        <name>Zn(2+)</name>
        <dbReference type="ChEBI" id="CHEBI:29105"/>
    </cofactor>
</comment>
<dbReference type="InterPro" id="IPR002195">
    <property type="entry name" value="Dihydroorotase_CS"/>
</dbReference>